<reference evidence="1" key="1">
    <citation type="submission" date="2020-11" db="EMBL/GenBank/DDBJ databases">
        <authorList>
            <person name="Tran Van P."/>
        </authorList>
    </citation>
    <scope>NUCLEOTIDE SEQUENCE</scope>
</reference>
<sequence>MFALLEISLTVVSEMWTVVERTVGLRPVVWPQALHTGSPKLFRRHKDVLVVEQLEHERPERLDCVY</sequence>
<dbReference type="AlphaFoldDB" id="A0A7R9MP93"/>
<name>A0A7R9MP93_9ACAR</name>
<keyword evidence="2" id="KW-1185">Reference proteome</keyword>
<evidence type="ECO:0000313" key="2">
    <source>
        <dbReference type="Proteomes" id="UP000728032"/>
    </source>
</evidence>
<dbReference type="Proteomes" id="UP000728032">
    <property type="component" value="Unassembled WGS sequence"/>
</dbReference>
<gene>
    <name evidence="1" type="ORF">ONB1V03_LOCUS20274</name>
</gene>
<organism evidence="1">
    <name type="scientific">Oppiella nova</name>
    <dbReference type="NCBI Taxonomy" id="334625"/>
    <lineage>
        <taxon>Eukaryota</taxon>
        <taxon>Metazoa</taxon>
        <taxon>Ecdysozoa</taxon>
        <taxon>Arthropoda</taxon>
        <taxon>Chelicerata</taxon>
        <taxon>Arachnida</taxon>
        <taxon>Acari</taxon>
        <taxon>Acariformes</taxon>
        <taxon>Sarcoptiformes</taxon>
        <taxon>Oribatida</taxon>
        <taxon>Brachypylina</taxon>
        <taxon>Oppioidea</taxon>
        <taxon>Oppiidae</taxon>
        <taxon>Oppiella</taxon>
    </lineage>
</organism>
<evidence type="ECO:0000313" key="1">
    <source>
        <dbReference type="EMBL" id="CAD7663716.1"/>
    </source>
</evidence>
<dbReference type="EMBL" id="OC948894">
    <property type="protein sequence ID" value="CAD7663716.1"/>
    <property type="molecule type" value="Genomic_DNA"/>
</dbReference>
<protein>
    <submittedName>
        <fullName evidence="1">Uncharacterized protein</fullName>
    </submittedName>
</protein>
<dbReference type="OrthoDB" id="10640509at2759"/>
<accession>A0A7R9MP93</accession>
<dbReference type="EMBL" id="CAJPVJ010034069">
    <property type="protein sequence ID" value="CAG2180853.1"/>
    <property type="molecule type" value="Genomic_DNA"/>
</dbReference>
<proteinExistence type="predicted"/>